<gene>
    <name evidence="11" type="ORF">DZC73_23305</name>
</gene>
<feature type="transmembrane region" description="Helical" evidence="8">
    <location>
        <begin position="160"/>
        <end position="183"/>
    </location>
</feature>
<dbReference type="InterPro" id="IPR036890">
    <property type="entry name" value="HATPase_C_sf"/>
</dbReference>
<keyword evidence="12" id="KW-1185">Reference proteome</keyword>
<keyword evidence="4" id="KW-0597">Phosphoprotein</keyword>
<feature type="transmembrane region" description="Helical" evidence="8">
    <location>
        <begin position="27"/>
        <end position="49"/>
    </location>
</feature>
<dbReference type="GO" id="GO:0016020">
    <property type="term" value="C:membrane"/>
    <property type="evidence" value="ECO:0007669"/>
    <property type="project" value="UniProtKB-SubCell"/>
</dbReference>
<evidence type="ECO:0000313" key="11">
    <source>
        <dbReference type="EMBL" id="RQP22551.1"/>
    </source>
</evidence>
<dbReference type="InterPro" id="IPR033414">
    <property type="entry name" value="Sensor_dom"/>
</dbReference>
<keyword evidence="8" id="KW-0472">Membrane</keyword>
<dbReference type="AlphaFoldDB" id="A0A3N7HP92"/>
<feature type="domain" description="HAMP" evidence="10">
    <location>
        <begin position="181"/>
        <end position="238"/>
    </location>
</feature>
<evidence type="ECO:0000256" key="5">
    <source>
        <dbReference type="ARBA" id="ARBA00022679"/>
    </source>
</evidence>
<evidence type="ECO:0000256" key="6">
    <source>
        <dbReference type="ARBA" id="ARBA00022777"/>
    </source>
</evidence>
<evidence type="ECO:0000256" key="2">
    <source>
        <dbReference type="ARBA" id="ARBA00004370"/>
    </source>
</evidence>
<keyword evidence="5" id="KW-0808">Transferase</keyword>
<dbReference type="PRINTS" id="PR00344">
    <property type="entry name" value="BCTRLSENSOR"/>
</dbReference>
<dbReference type="GO" id="GO:0007165">
    <property type="term" value="P:signal transduction"/>
    <property type="evidence" value="ECO:0007669"/>
    <property type="project" value="InterPro"/>
</dbReference>
<dbReference type="Pfam" id="PF00672">
    <property type="entry name" value="HAMP"/>
    <property type="match status" value="1"/>
</dbReference>
<dbReference type="SMART" id="SM00304">
    <property type="entry name" value="HAMP"/>
    <property type="match status" value="1"/>
</dbReference>
<evidence type="ECO:0000259" key="10">
    <source>
        <dbReference type="PROSITE" id="PS50885"/>
    </source>
</evidence>
<proteinExistence type="predicted"/>
<evidence type="ECO:0000256" key="8">
    <source>
        <dbReference type="SAM" id="Phobius"/>
    </source>
</evidence>
<dbReference type="CDD" id="cd06225">
    <property type="entry name" value="HAMP"/>
    <property type="match status" value="1"/>
</dbReference>
<evidence type="ECO:0000256" key="7">
    <source>
        <dbReference type="SAM" id="Coils"/>
    </source>
</evidence>
<dbReference type="EMBL" id="QUSW01000007">
    <property type="protein sequence ID" value="RQP22551.1"/>
    <property type="molecule type" value="Genomic_DNA"/>
</dbReference>
<feature type="domain" description="Histidine kinase" evidence="9">
    <location>
        <begin position="287"/>
        <end position="532"/>
    </location>
</feature>
<dbReference type="PROSITE" id="PS50109">
    <property type="entry name" value="HIS_KIN"/>
    <property type="match status" value="1"/>
</dbReference>
<evidence type="ECO:0000256" key="1">
    <source>
        <dbReference type="ARBA" id="ARBA00000085"/>
    </source>
</evidence>
<dbReference type="InterPro" id="IPR005467">
    <property type="entry name" value="His_kinase_dom"/>
</dbReference>
<keyword evidence="8" id="KW-1133">Transmembrane helix</keyword>
<comment type="caution">
    <text evidence="11">The sequence shown here is derived from an EMBL/GenBank/DDBJ whole genome shotgun (WGS) entry which is preliminary data.</text>
</comment>
<dbReference type="InterPro" id="IPR003594">
    <property type="entry name" value="HATPase_dom"/>
</dbReference>
<sequence>MSGFSVKAVPGWLRRVRWREQRLGLRLLRAVVLASTLLAALAAGLLVALDYRREIAAIDEGLARLERTSMPSIANSLWSFDETQLRLQMVGLLQQQDVRFVQVIDKGGDRFSAGTPPASESLTREFALRHATARSEIGTLRLTVGLDEVYGRLRRKASTIVVATVAGTLVGGLIMLALFGRWVTRHLEHMARHARRLQHGLTVDPLSLQREPGERPDELDDVAEALNDMTRDLNEQRDQLEVLVARRTADLQRANDDLVLTNRRLEQAQTQLVHSEKMASIGVLAAGVAHEINNPIGFVSSNLGALGGYVADLLRLIEAYEAAEDALGEASPQRLAAIRHAKAAIDLEYVRADIGDVTRETAEGLARVTKIVQDLKDFSHAGESHWQTSDLHKGIDSTLNIVRNEIKYKVEVVKSFGELPPIECLPSEINQVFMNLFVNAAQAIDQRGEIRIATGVDGEGVWAEVSDTGRGIAPEHLPRIFEPFFTTKPVGQGTGLGLALSYAIVKKHHGRLDVRSTPGTGTTFRISLPVSQPEPQAEPA</sequence>
<keyword evidence="8" id="KW-0812">Transmembrane</keyword>
<keyword evidence="7" id="KW-0175">Coiled coil</keyword>
<dbReference type="GO" id="GO:0004673">
    <property type="term" value="F:protein histidine kinase activity"/>
    <property type="evidence" value="ECO:0007669"/>
    <property type="project" value="UniProtKB-EC"/>
</dbReference>
<evidence type="ECO:0000256" key="3">
    <source>
        <dbReference type="ARBA" id="ARBA00012438"/>
    </source>
</evidence>
<dbReference type="InterPro" id="IPR003660">
    <property type="entry name" value="HAMP_dom"/>
</dbReference>
<dbReference type="Gene3D" id="6.10.340.10">
    <property type="match status" value="1"/>
</dbReference>
<organism evidence="11 12">
    <name type="scientific">Piscinibacter terrae</name>
    <dbReference type="NCBI Taxonomy" id="2496871"/>
    <lineage>
        <taxon>Bacteria</taxon>
        <taxon>Pseudomonadati</taxon>
        <taxon>Pseudomonadota</taxon>
        <taxon>Betaproteobacteria</taxon>
        <taxon>Burkholderiales</taxon>
        <taxon>Sphaerotilaceae</taxon>
        <taxon>Piscinibacter</taxon>
    </lineage>
</organism>
<dbReference type="SMART" id="SM00387">
    <property type="entry name" value="HATPase_c"/>
    <property type="match status" value="1"/>
</dbReference>
<dbReference type="EC" id="2.7.13.3" evidence="3"/>
<dbReference type="Proteomes" id="UP000267464">
    <property type="component" value="Unassembled WGS sequence"/>
</dbReference>
<dbReference type="OrthoDB" id="224978at2"/>
<feature type="coiled-coil region" evidence="7">
    <location>
        <begin position="219"/>
        <end position="271"/>
    </location>
</feature>
<dbReference type="SUPFAM" id="SSF55874">
    <property type="entry name" value="ATPase domain of HSP90 chaperone/DNA topoisomerase II/histidine kinase"/>
    <property type="match status" value="1"/>
</dbReference>
<protein>
    <recommendedName>
        <fullName evidence="3">histidine kinase</fullName>
        <ecNumber evidence="3">2.7.13.3</ecNumber>
    </recommendedName>
</protein>
<comment type="catalytic activity">
    <reaction evidence="1">
        <text>ATP + protein L-histidine = ADP + protein N-phospho-L-histidine.</text>
        <dbReference type="EC" id="2.7.13.3"/>
    </reaction>
</comment>
<dbReference type="Gene3D" id="3.30.565.10">
    <property type="entry name" value="Histidine kinase-like ATPase, C-terminal domain"/>
    <property type="match status" value="1"/>
</dbReference>
<reference evidence="11 12" key="2">
    <citation type="submission" date="2018-12" db="EMBL/GenBank/DDBJ databases">
        <title>Rhizobacter gummiphilus sp. nov., a rubber-degrading bacterium isolated from the soil of a botanical garden in Japan.</title>
        <authorList>
            <person name="Shunsuke S.S."/>
        </authorList>
    </citation>
    <scope>NUCLEOTIDE SEQUENCE [LARGE SCALE GENOMIC DNA]</scope>
    <source>
        <strain evidence="11 12">S-16</strain>
    </source>
</reference>
<dbReference type="Pfam" id="PF02518">
    <property type="entry name" value="HATPase_c"/>
    <property type="match status" value="1"/>
</dbReference>
<dbReference type="PANTHER" id="PTHR43065:SF50">
    <property type="entry name" value="HISTIDINE KINASE"/>
    <property type="match status" value="1"/>
</dbReference>
<dbReference type="Gene3D" id="1.10.287.130">
    <property type="match status" value="1"/>
</dbReference>
<dbReference type="PANTHER" id="PTHR43065">
    <property type="entry name" value="SENSOR HISTIDINE KINASE"/>
    <property type="match status" value="1"/>
</dbReference>
<dbReference type="RefSeq" id="WP_124542774.1">
    <property type="nucleotide sequence ID" value="NZ_QUSW01000007.1"/>
</dbReference>
<name>A0A3N7HP92_9BURK</name>
<comment type="subcellular location">
    <subcellularLocation>
        <location evidence="2">Membrane</location>
    </subcellularLocation>
</comment>
<evidence type="ECO:0000256" key="4">
    <source>
        <dbReference type="ARBA" id="ARBA00022553"/>
    </source>
</evidence>
<dbReference type="InterPro" id="IPR004358">
    <property type="entry name" value="Sig_transdc_His_kin-like_C"/>
</dbReference>
<reference evidence="11 12" key="1">
    <citation type="submission" date="2018-08" db="EMBL/GenBank/DDBJ databases">
        <authorList>
            <person name="Khan S.A."/>
            <person name="Jeon C.O."/>
            <person name="Chun B.H."/>
            <person name="Jeong S.E."/>
        </authorList>
    </citation>
    <scope>NUCLEOTIDE SEQUENCE [LARGE SCALE GENOMIC DNA]</scope>
    <source>
        <strain evidence="11 12">S-16</strain>
    </source>
</reference>
<keyword evidence="6" id="KW-0418">Kinase</keyword>
<evidence type="ECO:0000259" key="9">
    <source>
        <dbReference type="PROSITE" id="PS50109"/>
    </source>
</evidence>
<evidence type="ECO:0000313" key="12">
    <source>
        <dbReference type="Proteomes" id="UP000267464"/>
    </source>
</evidence>
<dbReference type="PROSITE" id="PS50885">
    <property type="entry name" value="HAMP"/>
    <property type="match status" value="1"/>
</dbReference>
<dbReference type="Pfam" id="PF17149">
    <property type="entry name" value="CHASE5"/>
    <property type="match status" value="1"/>
</dbReference>
<accession>A0A3N7HP92</accession>